<evidence type="ECO:0000256" key="3">
    <source>
        <dbReference type="ARBA" id="ARBA00023125"/>
    </source>
</evidence>
<dbReference type="Gene3D" id="1.10.10.10">
    <property type="entry name" value="Winged helix-like DNA-binding domain superfamily/Winged helix DNA-binding domain"/>
    <property type="match status" value="1"/>
</dbReference>
<name>A0ABP8GIW5_9BURK</name>
<dbReference type="Pfam" id="PF00126">
    <property type="entry name" value="HTH_1"/>
    <property type="match status" value="1"/>
</dbReference>
<keyword evidence="4" id="KW-0804">Transcription</keyword>
<dbReference type="InterPro" id="IPR037424">
    <property type="entry name" value="NocR_PBP2"/>
</dbReference>
<keyword evidence="7" id="KW-1185">Reference proteome</keyword>
<dbReference type="InterPro" id="IPR036390">
    <property type="entry name" value="WH_DNA-bd_sf"/>
</dbReference>
<dbReference type="PANTHER" id="PTHR30427">
    <property type="entry name" value="TRANSCRIPTIONAL ACTIVATOR PROTEIN LYSR"/>
    <property type="match status" value="1"/>
</dbReference>
<comment type="caution">
    <text evidence="6">The sequence shown here is derived from an EMBL/GenBank/DDBJ whole genome shotgun (WGS) entry which is preliminary data.</text>
</comment>
<reference evidence="7" key="1">
    <citation type="journal article" date="2019" name="Int. J. Syst. Evol. Microbiol.">
        <title>The Global Catalogue of Microorganisms (GCM) 10K type strain sequencing project: providing services to taxonomists for standard genome sequencing and annotation.</title>
        <authorList>
            <consortium name="The Broad Institute Genomics Platform"/>
            <consortium name="The Broad Institute Genome Sequencing Center for Infectious Disease"/>
            <person name="Wu L."/>
            <person name="Ma J."/>
        </authorList>
    </citation>
    <scope>NUCLEOTIDE SEQUENCE [LARGE SCALE GENOMIC DNA]</scope>
    <source>
        <strain evidence="7">JCM 17666</strain>
    </source>
</reference>
<protein>
    <submittedName>
        <fullName evidence="6">LysR family transcriptional regulator</fullName>
    </submittedName>
</protein>
<dbReference type="PANTHER" id="PTHR30427:SF1">
    <property type="entry name" value="TRANSCRIPTIONAL ACTIVATOR PROTEIN LYSR"/>
    <property type="match status" value="1"/>
</dbReference>
<evidence type="ECO:0000313" key="7">
    <source>
        <dbReference type="Proteomes" id="UP001501671"/>
    </source>
</evidence>
<feature type="domain" description="HTH lysR-type" evidence="5">
    <location>
        <begin position="3"/>
        <end position="60"/>
    </location>
</feature>
<evidence type="ECO:0000259" key="5">
    <source>
        <dbReference type="PROSITE" id="PS50931"/>
    </source>
</evidence>
<evidence type="ECO:0000256" key="2">
    <source>
        <dbReference type="ARBA" id="ARBA00023015"/>
    </source>
</evidence>
<dbReference type="InterPro" id="IPR000847">
    <property type="entry name" value="LysR_HTH_N"/>
</dbReference>
<evidence type="ECO:0000313" key="6">
    <source>
        <dbReference type="EMBL" id="GAA4325234.1"/>
    </source>
</evidence>
<proteinExistence type="inferred from homology"/>
<dbReference type="Pfam" id="PF03466">
    <property type="entry name" value="LysR_substrate"/>
    <property type="match status" value="1"/>
</dbReference>
<evidence type="ECO:0000256" key="4">
    <source>
        <dbReference type="ARBA" id="ARBA00023163"/>
    </source>
</evidence>
<organism evidence="6 7">
    <name type="scientific">Pigmentiphaga soli</name>
    <dbReference type="NCBI Taxonomy" id="1007095"/>
    <lineage>
        <taxon>Bacteria</taxon>
        <taxon>Pseudomonadati</taxon>
        <taxon>Pseudomonadota</taxon>
        <taxon>Betaproteobacteria</taxon>
        <taxon>Burkholderiales</taxon>
        <taxon>Alcaligenaceae</taxon>
        <taxon>Pigmentiphaga</taxon>
    </lineage>
</organism>
<keyword evidence="2" id="KW-0805">Transcription regulation</keyword>
<sequence length="294" mass="32792">MKFRLRQMEVFRAVMLTGSINGAAKMLFISQPAVSRIVSHTEQTLGFKLFNRTKGRLIPTPEGEALFREVEDFYQHALRVSDFATDLARGPSGVLNIASSPCLSYSFVPEAIARFTERYPRIQVNYHTSLLHNMAAEVLSNKVDLVVSVMPLEHPHLEIQTLTTGKMVCVMPQGHELAKLDVVSFRDMSRHRLITHHPSIQFGTLIASSFAAAEVQFVPHIHVLQTEIACSLARAGVGVAIVDEYTIGGGPWKGVQVRPLAEEILLTPSIARTMFDRRGTHADKFIEILTSLYR</sequence>
<comment type="similarity">
    <text evidence="1">Belongs to the LysR transcriptional regulatory family.</text>
</comment>
<dbReference type="SUPFAM" id="SSF53850">
    <property type="entry name" value="Periplasmic binding protein-like II"/>
    <property type="match status" value="1"/>
</dbReference>
<dbReference type="CDD" id="cd08415">
    <property type="entry name" value="PBP2_LysR_opines_like"/>
    <property type="match status" value="1"/>
</dbReference>
<dbReference type="Proteomes" id="UP001501671">
    <property type="component" value="Unassembled WGS sequence"/>
</dbReference>
<keyword evidence="3" id="KW-0238">DNA-binding</keyword>
<gene>
    <name evidence="6" type="ORF">GCM10023144_07410</name>
</gene>
<dbReference type="InterPro" id="IPR036388">
    <property type="entry name" value="WH-like_DNA-bd_sf"/>
</dbReference>
<dbReference type="SUPFAM" id="SSF46785">
    <property type="entry name" value="Winged helix' DNA-binding domain"/>
    <property type="match status" value="1"/>
</dbReference>
<dbReference type="PROSITE" id="PS50931">
    <property type="entry name" value="HTH_LYSR"/>
    <property type="match status" value="1"/>
</dbReference>
<dbReference type="InterPro" id="IPR005119">
    <property type="entry name" value="LysR_subst-bd"/>
</dbReference>
<dbReference type="Gene3D" id="3.40.190.290">
    <property type="match status" value="1"/>
</dbReference>
<dbReference type="PRINTS" id="PR00039">
    <property type="entry name" value="HTHLYSR"/>
</dbReference>
<accession>A0ABP8GIW5</accession>
<evidence type="ECO:0000256" key="1">
    <source>
        <dbReference type="ARBA" id="ARBA00009437"/>
    </source>
</evidence>
<dbReference type="RefSeq" id="WP_345246436.1">
    <property type="nucleotide sequence ID" value="NZ_BAABFO010000002.1"/>
</dbReference>
<dbReference type="EMBL" id="BAABFO010000002">
    <property type="protein sequence ID" value="GAA4325234.1"/>
    <property type="molecule type" value="Genomic_DNA"/>
</dbReference>